<dbReference type="PIRSF" id="PIRSF001619">
    <property type="entry name" value="Biotin_synth"/>
    <property type="match status" value="1"/>
</dbReference>
<keyword evidence="11 13" id="KW-0411">Iron-sulfur</keyword>
<comment type="caution">
    <text evidence="16">The sequence shown here is derived from an EMBL/GenBank/DDBJ whole genome shotgun (WGS) entry which is preliminary data.</text>
</comment>
<dbReference type="InterPro" id="IPR058240">
    <property type="entry name" value="rSAM_sf"/>
</dbReference>
<dbReference type="InterPro" id="IPR013785">
    <property type="entry name" value="Aldolase_TIM"/>
</dbReference>
<feature type="binding site" evidence="13 14">
    <location>
        <position position="47"/>
    </location>
    <ligand>
        <name>[4Fe-4S] cluster</name>
        <dbReference type="ChEBI" id="CHEBI:49883"/>
        <note>4Fe-4S-S-AdoMet</note>
    </ligand>
</feature>
<dbReference type="GO" id="GO:0051537">
    <property type="term" value="F:2 iron, 2 sulfur cluster binding"/>
    <property type="evidence" value="ECO:0007669"/>
    <property type="project" value="UniProtKB-KW"/>
</dbReference>
<dbReference type="InterPro" id="IPR002684">
    <property type="entry name" value="Biotin_synth/BioAB"/>
</dbReference>
<dbReference type="GO" id="GO:0004076">
    <property type="term" value="F:biotin synthase activity"/>
    <property type="evidence" value="ECO:0007669"/>
    <property type="project" value="UniProtKB-UniRule"/>
</dbReference>
<evidence type="ECO:0000256" key="12">
    <source>
        <dbReference type="ARBA" id="ARBA00051157"/>
    </source>
</evidence>
<evidence type="ECO:0000256" key="4">
    <source>
        <dbReference type="ARBA" id="ARBA00022485"/>
    </source>
</evidence>
<comment type="cofactor">
    <cofactor evidence="13 14">
        <name>[4Fe-4S] cluster</name>
        <dbReference type="ChEBI" id="CHEBI:49883"/>
    </cofactor>
    <text evidence="13 14">Binds 1 [4Fe-4S] cluster. The cluster is coordinated with 3 cysteines and an exchangeable S-adenosyl-L-methionine.</text>
</comment>
<dbReference type="Proteomes" id="UP000434052">
    <property type="component" value="Unassembled WGS sequence"/>
</dbReference>
<evidence type="ECO:0000256" key="9">
    <source>
        <dbReference type="ARBA" id="ARBA00022756"/>
    </source>
</evidence>
<dbReference type="InterPro" id="IPR024177">
    <property type="entry name" value="Biotin_synthase"/>
</dbReference>
<dbReference type="SFLD" id="SFLDG01060">
    <property type="entry name" value="BATS_domain_containing"/>
    <property type="match status" value="1"/>
</dbReference>
<dbReference type="SMART" id="SM00729">
    <property type="entry name" value="Elp3"/>
    <property type="match status" value="1"/>
</dbReference>
<evidence type="ECO:0000256" key="2">
    <source>
        <dbReference type="ARBA" id="ARBA00010765"/>
    </source>
</evidence>
<comment type="pathway">
    <text evidence="1 13">Cofactor biosynthesis; biotin biosynthesis; biotin from 7,8-diaminononanoate: step 2/2.</text>
</comment>
<dbReference type="GO" id="GO:0009102">
    <property type="term" value="P:biotin biosynthetic process"/>
    <property type="evidence" value="ECO:0007669"/>
    <property type="project" value="UniProtKB-UniRule"/>
</dbReference>
<feature type="binding site" evidence="13 14">
    <location>
        <position position="245"/>
    </location>
    <ligand>
        <name>[2Fe-2S] cluster</name>
        <dbReference type="ChEBI" id="CHEBI:190135"/>
    </ligand>
</feature>
<evidence type="ECO:0000256" key="1">
    <source>
        <dbReference type="ARBA" id="ARBA00004942"/>
    </source>
</evidence>
<gene>
    <name evidence="13 16" type="primary">bioB</name>
    <name evidence="16" type="ORF">DQK91_10820</name>
</gene>
<dbReference type="InterPro" id="IPR010722">
    <property type="entry name" value="BATS_dom"/>
</dbReference>
<evidence type="ECO:0000256" key="8">
    <source>
        <dbReference type="ARBA" id="ARBA00022723"/>
    </source>
</evidence>
<feature type="domain" description="Radical SAM core" evidence="15">
    <location>
        <begin position="22"/>
        <end position="250"/>
    </location>
</feature>
<evidence type="ECO:0000256" key="11">
    <source>
        <dbReference type="ARBA" id="ARBA00023014"/>
    </source>
</evidence>
<dbReference type="SUPFAM" id="SSF102114">
    <property type="entry name" value="Radical SAM enzymes"/>
    <property type="match status" value="1"/>
</dbReference>
<evidence type="ECO:0000256" key="7">
    <source>
        <dbReference type="ARBA" id="ARBA00022714"/>
    </source>
</evidence>
<comment type="function">
    <text evidence="13">Catalyzes the conversion of dethiobiotin (DTB) to biotin by the insertion of a sulfur atom into dethiobiotin via a radical-based mechanism.</text>
</comment>
<dbReference type="PANTHER" id="PTHR22976:SF2">
    <property type="entry name" value="BIOTIN SYNTHASE, MITOCHONDRIAL"/>
    <property type="match status" value="1"/>
</dbReference>
<sequence>MDPDPERLHEFFGYAMRLRERAFGRRIGLCAIASAKSGCCSEDCSFCAQSMYYDTGAPEFDVVEPGAIAEQAKQAAESGASRFGIVASGFSPESKELDALVAAVRAARETGLSVDVSVGCLDARKIRELKTAGATGVHHNLETGPNFFPSICTTHDYEDDIAAVRTAKQSGVYVCSGGIFGLGERWEDRLELALTLRALDVDSVPINFLMPVPGTPLENQPMLSQEEALRIVALFRFVLPKAHLRIAGGRHAIFPGADRRRLYAAGASGVMVGDYLTRAGAPAAEDAEDLTAMGLEPEKVTVEAA</sequence>
<evidence type="ECO:0000256" key="14">
    <source>
        <dbReference type="PIRSR" id="PIRSR001619-1"/>
    </source>
</evidence>
<dbReference type="SFLD" id="SFLDS00029">
    <property type="entry name" value="Radical_SAM"/>
    <property type="match status" value="1"/>
</dbReference>
<dbReference type="InterPro" id="IPR006638">
    <property type="entry name" value="Elp3/MiaA/NifB-like_rSAM"/>
</dbReference>
<dbReference type="CDD" id="cd01335">
    <property type="entry name" value="Radical_SAM"/>
    <property type="match status" value="1"/>
</dbReference>
<dbReference type="EMBL" id="QMIF01000006">
    <property type="protein sequence ID" value="TVM33824.1"/>
    <property type="molecule type" value="Genomic_DNA"/>
</dbReference>
<dbReference type="NCBIfam" id="TIGR00433">
    <property type="entry name" value="bioB"/>
    <property type="match status" value="1"/>
</dbReference>
<comment type="cofactor">
    <cofactor evidence="14">
        <name>[2Fe-2S] cluster</name>
        <dbReference type="ChEBI" id="CHEBI:190135"/>
    </cofactor>
    <text evidence="14">Binds 1 [2Fe-2S] cluster. The cluster is coordinated with 3 cysteines and 1 arginine.</text>
</comment>
<dbReference type="AlphaFoldDB" id="A0A6P1ZJ99"/>
<feature type="binding site" evidence="13 14">
    <location>
        <position position="175"/>
    </location>
    <ligand>
        <name>[2Fe-2S] cluster</name>
        <dbReference type="ChEBI" id="CHEBI:190135"/>
    </ligand>
</feature>
<dbReference type="HAMAP" id="MF_01694">
    <property type="entry name" value="BioB"/>
    <property type="match status" value="1"/>
</dbReference>
<dbReference type="GO" id="GO:0051539">
    <property type="term" value="F:4 iron, 4 sulfur cluster binding"/>
    <property type="evidence" value="ECO:0007669"/>
    <property type="project" value="UniProtKB-KW"/>
</dbReference>
<keyword evidence="5 13" id="KW-0808">Transferase</keyword>
<dbReference type="InterPro" id="IPR007197">
    <property type="entry name" value="rSAM"/>
</dbReference>
<evidence type="ECO:0000256" key="6">
    <source>
        <dbReference type="ARBA" id="ARBA00022691"/>
    </source>
</evidence>
<name>A0A6P1ZJ99_9BACT</name>
<dbReference type="Gene3D" id="3.20.20.70">
    <property type="entry name" value="Aldolase class I"/>
    <property type="match status" value="1"/>
</dbReference>
<evidence type="ECO:0000259" key="15">
    <source>
        <dbReference type="PROSITE" id="PS51918"/>
    </source>
</evidence>
<comment type="similarity">
    <text evidence="2 13">Belongs to the radical SAM superfamily. Biotin synthase family.</text>
</comment>
<dbReference type="PROSITE" id="PS51918">
    <property type="entry name" value="RADICAL_SAM"/>
    <property type="match status" value="1"/>
</dbReference>
<evidence type="ECO:0000256" key="3">
    <source>
        <dbReference type="ARBA" id="ARBA00012236"/>
    </source>
</evidence>
<dbReference type="OrthoDB" id="9786826at2"/>
<organism evidence="16 17">
    <name type="scientific">Oceanidesulfovibrio marinus</name>
    <dbReference type="NCBI Taxonomy" id="370038"/>
    <lineage>
        <taxon>Bacteria</taxon>
        <taxon>Pseudomonadati</taxon>
        <taxon>Thermodesulfobacteriota</taxon>
        <taxon>Desulfovibrionia</taxon>
        <taxon>Desulfovibrionales</taxon>
        <taxon>Desulfovibrionaceae</taxon>
        <taxon>Oceanidesulfovibrio</taxon>
    </lineage>
</organism>
<proteinExistence type="inferred from homology"/>
<keyword evidence="6 13" id="KW-0949">S-adenosyl-L-methionine</keyword>
<comment type="subunit">
    <text evidence="13">Homodimer.</text>
</comment>
<dbReference type="GO" id="GO:0005506">
    <property type="term" value="F:iron ion binding"/>
    <property type="evidence" value="ECO:0007669"/>
    <property type="project" value="UniProtKB-UniRule"/>
</dbReference>
<dbReference type="Pfam" id="PF04055">
    <property type="entry name" value="Radical_SAM"/>
    <property type="match status" value="1"/>
</dbReference>
<keyword evidence="4 13" id="KW-0004">4Fe-4S</keyword>
<evidence type="ECO:0000313" key="16">
    <source>
        <dbReference type="EMBL" id="TVM33824.1"/>
    </source>
</evidence>
<feature type="binding site" evidence="13 14">
    <location>
        <position position="44"/>
    </location>
    <ligand>
        <name>[4Fe-4S] cluster</name>
        <dbReference type="ChEBI" id="CHEBI:49883"/>
        <note>4Fe-4S-S-AdoMet</note>
    </ligand>
</feature>
<keyword evidence="7 13" id="KW-0001">2Fe-2S</keyword>
<comment type="catalytic activity">
    <reaction evidence="12 13">
        <text>(4R,5S)-dethiobiotin + (sulfur carrier)-SH + 2 reduced [2Fe-2S]-[ferredoxin] + 2 S-adenosyl-L-methionine = (sulfur carrier)-H + biotin + 2 5'-deoxyadenosine + 2 L-methionine + 2 oxidized [2Fe-2S]-[ferredoxin]</text>
        <dbReference type="Rhea" id="RHEA:22060"/>
        <dbReference type="Rhea" id="RHEA-COMP:10000"/>
        <dbReference type="Rhea" id="RHEA-COMP:10001"/>
        <dbReference type="Rhea" id="RHEA-COMP:14737"/>
        <dbReference type="Rhea" id="RHEA-COMP:14739"/>
        <dbReference type="ChEBI" id="CHEBI:17319"/>
        <dbReference type="ChEBI" id="CHEBI:29917"/>
        <dbReference type="ChEBI" id="CHEBI:33737"/>
        <dbReference type="ChEBI" id="CHEBI:33738"/>
        <dbReference type="ChEBI" id="CHEBI:57586"/>
        <dbReference type="ChEBI" id="CHEBI:57844"/>
        <dbReference type="ChEBI" id="CHEBI:59789"/>
        <dbReference type="ChEBI" id="CHEBI:64428"/>
        <dbReference type="ChEBI" id="CHEBI:149473"/>
        <dbReference type="EC" id="2.8.1.6"/>
    </reaction>
</comment>
<reference evidence="16 17" key="1">
    <citation type="submission" date="2018-06" db="EMBL/GenBank/DDBJ databases">
        <title>Complete genome of Desulfovibrio marinus P48SEP.</title>
        <authorList>
            <person name="Crispim J.S."/>
            <person name="Vidigal P.M.P."/>
            <person name="Silva L.C.F."/>
            <person name="Araujo L.C."/>
            <person name="Laguardia C.N."/>
            <person name="Dias R.S."/>
            <person name="Sousa M.P."/>
            <person name="Paula S.O."/>
            <person name="Silva C."/>
        </authorList>
    </citation>
    <scope>NUCLEOTIDE SEQUENCE [LARGE SCALE GENOMIC DNA]</scope>
    <source>
        <strain evidence="16 17">P48SEP</strain>
    </source>
</reference>
<keyword evidence="8 13" id="KW-0479">Metal-binding</keyword>
<evidence type="ECO:0000313" key="17">
    <source>
        <dbReference type="Proteomes" id="UP000434052"/>
    </source>
</evidence>
<dbReference type="PANTHER" id="PTHR22976">
    <property type="entry name" value="BIOTIN SYNTHASE"/>
    <property type="match status" value="1"/>
</dbReference>
<accession>A0A6P1ZJ99</accession>
<evidence type="ECO:0000256" key="13">
    <source>
        <dbReference type="HAMAP-Rule" id="MF_01694"/>
    </source>
</evidence>
<dbReference type="SFLD" id="SFLDG01278">
    <property type="entry name" value="biotin_synthase_like"/>
    <property type="match status" value="1"/>
</dbReference>
<keyword evidence="9 13" id="KW-0093">Biotin biosynthesis</keyword>
<protein>
    <recommendedName>
        <fullName evidence="3 13">Biotin synthase</fullName>
        <ecNumber evidence="3 13">2.8.1.6</ecNumber>
    </recommendedName>
</protein>
<dbReference type="SMART" id="SM00876">
    <property type="entry name" value="BATS"/>
    <property type="match status" value="1"/>
</dbReference>
<dbReference type="Pfam" id="PF06968">
    <property type="entry name" value="BATS"/>
    <property type="match status" value="1"/>
</dbReference>
<evidence type="ECO:0000256" key="5">
    <source>
        <dbReference type="ARBA" id="ARBA00022679"/>
    </source>
</evidence>
<comment type="cofactor">
    <cofactor evidence="13">
        <name>[2Fe-2S] cluster</name>
        <dbReference type="ChEBI" id="CHEBI:190135"/>
    </cofactor>
    <text evidence="13">Binds 1 [2Fe-2S] cluster. The cluster is coordinated with 3 cysteines and 1 arginine.</text>
</comment>
<keyword evidence="10 13" id="KW-0408">Iron</keyword>
<comment type="caution">
    <text evidence="13">Lacks conserved residue(s) required for the propagation of feature annotation.</text>
</comment>
<dbReference type="EC" id="2.8.1.6" evidence="3 13"/>
<dbReference type="UniPathway" id="UPA00078">
    <property type="reaction ID" value="UER00162"/>
</dbReference>
<evidence type="ECO:0000256" key="10">
    <source>
        <dbReference type="ARBA" id="ARBA00023004"/>
    </source>
</evidence>
<feature type="binding site" evidence="13 14">
    <location>
        <position position="40"/>
    </location>
    <ligand>
        <name>[4Fe-4S] cluster</name>
        <dbReference type="ChEBI" id="CHEBI:49883"/>
        <note>4Fe-4S-S-AdoMet</note>
    </ligand>
</feature>